<dbReference type="EMBL" id="CM023481">
    <property type="protein sequence ID" value="KAH6948546.1"/>
    <property type="molecule type" value="Genomic_DNA"/>
</dbReference>
<organism evidence="1 2">
    <name type="scientific">Hyalomma asiaticum</name>
    <name type="common">Tick</name>
    <dbReference type="NCBI Taxonomy" id="266040"/>
    <lineage>
        <taxon>Eukaryota</taxon>
        <taxon>Metazoa</taxon>
        <taxon>Ecdysozoa</taxon>
        <taxon>Arthropoda</taxon>
        <taxon>Chelicerata</taxon>
        <taxon>Arachnida</taxon>
        <taxon>Acari</taxon>
        <taxon>Parasitiformes</taxon>
        <taxon>Ixodida</taxon>
        <taxon>Ixodoidea</taxon>
        <taxon>Ixodidae</taxon>
        <taxon>Hyalomminae</taxon>
        <taxon>Hyalomma</taxon>
    </lineage>
</organism>
<evidence type="ECO:0000313" key="1">
    <source>
        <dbReference type="EMBL" id="KAH6948546.1"/>
    </source>
</evidence>
<sequence>MGEAAPLDVETKCCWEEETLPSVFEKYADGSVTPASSLSSLTLASNLSSDAVLPGQIKDFIREEVAWQLSMLPVSDPPPQRDTTLAAPIRRAIREELAESLTLAQSMTQPMAQPCPPVAAPLTYAAAAAQPASPAFMLPAAMRPQTSPPPMPPRMPP</sequence>
<proteinExistence type="predicted"/>
<reference evidence="1" key="1">
    <citation type="submission" date="2020-05" db="EMBL/GenBank/DDBJ databases">
        <title>Large-scale comparative analyses of tick genomes elucidate their genetic diversity and vector capacities.</title>
        <authorList>
            <person name="Jia N."/>
            <person name="Wang J."/>
            <person name="Shi W."/>
            <person name="Du L."/>
            <person name="Sun Y."/>
            <person name="Zhan W."/>
            <person name="Jiang J."/>
            <person name="Wang Q."/>
            <person name="Zhang B."/>
            <person name="Ji P."/>
            <person name="Sakyi L.B."/>
            <person name="Cui X."/>
            <person name="Yuan T."/>
            <person name="Jiang B."/>
            <person name="Yang W."/>
            <person name="Lam T.T.-Y."/>
            <person name="Chang Q."/>
            <person name="Ding S."/>
            <person name="Wang X."/>
            <person name="Zhu J."/>
            <person name="Ruan X."/>
            <person name="Zhao L."/>
            <person name="Wei J."/>
            <person name="Que T."/>
            <person name="Du C."/>
            <person name="Cheng J."/>
            <person name="Dai P."/>
            <person name="Han X."/>
            <person name="Huang E."/>
            <person name="Gao Y."/>
            <person name="Liu J."/>
            <person name="Shao H."/>
            <person name="Ye R."/>
            <person name="Li L."/>
            <person name="Wei W."/>
            <person name="Wang X."/>
            <person name="Wang C."/>
            <person name="Yang T."/>
            <person name="Huo Q."/>
            <person name="Li W."/>
            <person name="Guo W."/>
            <person name="Chen H."/>
            <person name="Zhou L."/>
            <person name="Ni X."/>
            <person name="Tian J."/>
            <person name="Zhou Y."/>
            <person name="Sheng Y."/>
            <person name="Liu T."/>
            <person name="Pan Y."/>
            <person name="Xia L."/>
            <person name="Li J."/>
            <person name="Zhao F."/>
            <person name="Cao W."/>
        </authorList>
    </citation>
    <scope>NUCLEOTIDE SEQUENCE</scope>
    <source>
        <strain evidence="1">Hyas-2018</strain>
    </source>
</reference>
<dbReference type="Proteomes" id="UP000821845">
    <property type="component" value="Chromosome 1"/>
</dbReference>
<evidence type="ECO:0000313" key="2">
    <source>
        <dbReference type="Proteomes" id="UP000821845"/>
    </source>
</evidence>
<accession>A0ACB7TQZ5</accession>
<name>A0ACB7TQZ5_HYAAI</name>
<keyword evidence="2" id="KW-1185">Reference proteome</keyword>
<gene>
    <name evidence="1" type="ORF">HPB50_025042</name>
</gene>
<comment type="caution">
    <text evidence="1">The sequence shown here is derived from an EMBL/GenBank/DDBJ whole genome shotgun (WGS) entry which is preliminary data.</text>
</comment>
<protein>
    <submittedName>
        <fullName evidence="1">Uncharacterized protein</fullName>
    </submittedName>
</protein>